<keyword evidence="2" id="KW-1185">Reference proteome</keyword>
<sequence>MSSSTPGNWLGLPGMMGKPSLLKVVEELGGIKKQLSEITSWEHSIVDLIDATKPDQAIRALLLAKHFPTDVKGAE</sequence>
<reference evidence="1 2" key="1">
    <citation type="submission" date="2020-08" db="EMBL/GenBank/DDBJ databases">
        <title>Genomic Encyclopedia of Type Strains, Phase III (KMG-III): the genomes of soil and plant-associated and newly described type strains.</title>
        <authorList>
            <person name="Whitman W."/>
        </authorList>
    </citation>
    <scope>NUCLEOTIDE SEQUENCE [LARGE SCALE GENOMIC DNA]</scope>
    <source>
        <strain evidence="1 2">CECT 4462</strain>
    </source>
</reference>
<proteinExistence type="predicted"/>
<dbReference type="Proteomes" id="UP000549250">
    <property type="component" value="Unassembled WGS sequence"/>
</dbReference>
<dbReference type="EMBL" id="JACHXI010000006">
    <property type="protein sequence ID" value="MBB3103230.1"/>
    <property type="molecule type" value="Genomic_DNA"/>
</dbReference>
<accession>A0A839T3H2</accession>
<gene>
    <name evidence="1" type="ORF">FHR87_001625</name>
</gene>
<comment type="caution">
    <text evidence="1">The sequence shown here is derived from an EMBL/GenBank/DDBJ whole genome shotgun (WGS) entry which is preliminary data.</text>
</comment>
<protein>
    <submittedName>
        <fullName evidence="1">Uncharacterized protein</fullName>
    </submittedName>
</protein>
<evidence type="ECO:0000313" key="1">
    <source>
        <dbReference type="EMBL" id="MBB3103230.1"/>
    </source>
</evidence>
<organism evidence="1 2">
    <name type="scientific">Azomonas macrocytogenes</name>
    <name type="common">Azotobacter macrocytogenes</name>
    <dbReference type="NCBI Taxonomy" id="69962"/>
    <lineage>
        <taxon>Bacteria</taxon>
        <taxon>Pseudomonadati</taxon>
        <taxon>Pseudomonadota</taxon>
        <taxon>Gammaproteobacteria</taxon>
        <taxon>Pseudomonadales</taxon>
        <taxon>Pseudomonadaceae</taxon>
        <taxon>Azomonas</taxon>
    </lineage>
</organism>
<evidence type="ECO:0000313" key="2">
    <source>
        <dbReference type="Proteomes" id="UP000549250"/>
    </source>
</evidence>
<dbReference type="RefSeq" id="WP_183166181.1">
    <property type="nucleotide sequence ID" value="NZ_JACHXI010000006.1"/>
</dbReference>
<dbReference type="AlphaFoldDB" id="A0A839T3H2"/>
<name>A0A839T3H2_AZOMA</name>